<organism evidence="1 2">
    <name type="scientific">Aristaeella lactis</name>
    <dbReference type="NCBI Taxonomy" id="3046383"/>
    <lineage>
        <taxon>Bacteria</taxon>
        <taxon>Bacillati</taxon>
        <taxon>Bacillota</taxon>
        <taxon>Clostridia</taxon>
        <taxon>Eubacteriales</taxon>
        <taxon>Aristaeellaceae</taxon>
        <taxon>Aristaeella</taxon>
    </lineage>
</organism>
<evidence type="ECO:0000313" key="1">
    <source>
        <dbReference type="EMBL" id="SMC41000.1"/>
    </source>
</evidence>
<evidence type="ECO:0000313" key="2">
    <source>
        <dbReference type="Proteomes" id="UP000192328"/>
    </source>
</evidence>
<protein>
    <submittedName>
        <fullName evidence="1">ABC-type transport system, substrate-binding protein</fullName>
    </submittedName>
</protein>
<reference evidence="1" key="1">
    <citation type="submission" date="2017-04" db="EMBL/GenBank/DDBJ databases">
        <authorList>
            <person name="Varghese N."/>
            <person name="Submissions S."/>
        </authorList>
    </citation>
    <scope>NUCLEOTIDE SEQUENCE</scope>
    <source>
        <strain evidence="1">WTE2008</strain>
    </source>
</reference>
<dbReference type="Proteomes" id="UP000192328">
    <property type="component" value="Unassembled WGS sequence"/>
</dbReference>
<sequence>MLLLLPLDGIRAESIGSSVNIGIQSTKTITIRPFEPLERDIITIYNEVYESLITIDDNYTPQGYLAESWEESNSGKYWTFTLRPDIHFSDGTPVTAYDVVASANYILDKANDENITDHGFYSNLAYFVKNITAKDDRTVVVRTKRPYYGILYEMTFPVVPESQVASDNPMGSGPYVITDFNLDSKTIYLNANENWWKGKPAIRELVVTLYETKQDVITGYEYGQDDIIFTRATAGSQYKTGAKTISTSYRTNQLECLYMNNASSELTLNARRAIRYAIDRTKIINSIYSGLAVQTNFPFYPGTWLYNDSLDSQYSMNLDEARRLLAEDGWEDYDENHFLDRLDSEGKQQNLHLRFYVYEEPDNDVRLETANMIADQLALIGIECKVEAMTMANMKEKLRAGSFDLALVAFSMDVCPDPGFMLMRGNTGNYNRYKSSRMTELCEQYRSQTSQEGFREKAMEIQALFTEDCPFLCLYFRSGSVISRYLYTTRRDIHEYELLRGIETYTP</sequence>
<comment type="caution">
    <text evidence="1">The sequence shown here is derived from an EMBL/GenBank/DDBJ whole genome shotgun (WGS) entry which is preliminary data.</text>
</comment>
<keyword evidence="2" id="KW-1185">Reference proteome</keyword>
<accession>A0AC61PJ12</accession>
<name>A0AC61PJ12_9FIRM</name>
<proteinExistence type="predicted"/>
<gene>
    <name evidence="1" type="ORF">SAMN06297397_0724</name>
</gene>
<dbReference type="EMBL" id="FWXZ01000001">
    <property type="protein sequence ID" value="SMC41000.1"/>
    <property type="molecule type" value="Genomic_DNA"/>
</dbReference>